<evidence type="ECO:0008006" key="3">
    <source>
        <dbReference type="Google" id="ProtNLM"/>
    </source>
</evidence>
<organism evidence="1 2">
    <name type="scientific">Hortaea werneckii</name>
    <name type="common">Black yeast</name>
    <name type="synonym">Cladosporium werneckii</name>
    <dbReference type="NCBI Taxonomy" id="91943"/>
    <lineage>
        <taxon>Eukaryota</taxon>
        <taxon>Fungi</taxon>
        <taxon>Dikarya</taxon>
        <taxon>Ascomycota</taxon>
        <taxon>Pezizomycotina</taxon>
        <taxon>Dothideomycetes</taxon>
        <taxon>Dothideomycetidae</taxon>
        <taxon>Mycosphaerellales</taxon>
        <taxon>Teratosphaeriaceae</taxon>
        <taxon>Hortaea</taxon>
    </lineage>
</organism>
<dbReference type="PANTHER" id="PTHR35368">
    <property type="entry name" value="HYDROPEROXIDE REDUCTASE"/>
    <property type="match status" value="1"/>
</dbReference>
<dbReference type="Pfam" id="PF02566">
    <property type="entry name" value="OsmC"/>
    <property type="match status" value="1"/>
</dbReference>
<gene>
    <name evidence="1" type="ORF">D0866_10756</name>
</gene>
<dbReference type="AlphaFoldDB" id="A0A3M7AGQ8"/>
<dbReference type="InterPro" id="IPR036102">
    <property type="entry name" value="OsmC/Ohrsf"/>
</dbReference>
<dbReference type="Gene3D" id="3.30.300.20">
    <property type="match status" value="1"/>
</dbReference>
<evidence type="ECO:0000313" key="1">
    <source>
        <dbReference type="EMBL" id="RMY26598.1"/>
    </source>
</evidence>
<dbReference type="SUPFAM" id="SSF82784">
    <property type="entry name" value="OsmC-like"/>
    <property type="match status" value="1"/>
</dbReference>
<dbReference type="EMBL" id="QWIM01001387">
    <property type="protein sequence ID" value="RMY26598.1"/>
    <property type="molecule type" value="Genomic_DNA"/>
</dbReference>
<reference evidence="1 2" key="1">
    <citation type="journal article" date="2018" name="BMC Genomics">
        <title>Genomic evidence for intraspecific hybridization in a clonal and extremely halotolerant yeast.</title>
        <authorList>
            <person name="Gostincar C."/>
            <person name="Stajich J.E."/>
            <person name="Zupancic J."/>
            <person name="Zalar P."/>
            <person name="Gunde-Cimerman N."/>
        </authorList>
    </citation>
    <scope>NUCLEOTIDE SEQUENCE [LARGE SCALE GENOMIC DNA]</scope>
    <source>
        <strain evidence="1 2">EXF-6651</strain>
    </source>
</reference>
<proteinExistence type="predicted"/>
<dbReference type="InterPro" id="IPR052924">
    <property type="entry name" value="OsmC/Ohr_hydroprdx_reductase"/>
</dbReference>
<dbReference type="PANTHER" id="PTHR35368:SF1">
    <property type="entry name" value="HYDROPEROXIDE REDUCTASE"/>
    <property type="match status" value="1"/>
</dbReference>
<name>A0A3M7AGQ8_HORWE</name>
<dbReference type="InterPro" id="IPR015946">
    <property type="entry name" value="KH_dom-like_a/b"/>
</dbReference>
<comment type="caution">
    <text evidence="1">The sequence shown here is derived from an EMBL/GenBank/DDBJ whole genome shotgun (WGS) entry which is preliminary data.</text>
</comment>
<dbReference type="InterPro" id="IPR003718">
    <property type="entry name" value="OsmC/Ohr_fam"/>
</dbReference>
<accession>A0A3M7AGQ8</accession>
<sequence>MRYCWHDVKVQKGPLSPPLISQRQALGTTAFGIPSPQIRSRSKAGLRPSLSDIIAVPKTLELGLSSTAQLGRSGVAGAAAAALRQKQAPIKNEYKSNPSSAVVTLSSSGTLDSSSITCKLDTGKAIHEAQQKVAGLHQKAGGDDPEISGELCSGDMLLEALVACAGVTLRAVSTALDVPIKEGTVRAEGDLDFKGTMGVDRNAPVGFTAIRLSFDLKMEEGREVPEEKIEKLGKLTERYCVVLQTIAKKPELSVSVRGTEEVEPGVEKTLAWGQSK</sequence>
<dbReference type="Proteomes" id="UP000276864">
    <property type="component" value="Unassembled WGS sequence"/>
</dbReference>
<protein>
    <recommendedName>
        <fullName evidence="3">OsmC family protein</fullName>
    </recommendedName>
</protein>
<evidence type="ECO:0000313" key="2">
    <source>
        <dbReference type="Proteomes" id="UP000276864"/>
    </source>
</evidence>